<dbReference type="InterPro" id="IPR039422">
    <property type="entry name" value="MarR/SlyA-like"/>
</dbReference>
<dbReference type="InterPro" id="IPR036390">
    <property type="entry name" value="WH_DNA-bd_sf"/>
</dbReference>
<dbReference type="Pfam" id="PF12802">
    <property type="entry name" value="MarR_2"/>
    <property type="match status" value="1"/>
</dbReference>
<comment type="caution">
    <text evidence="2">The sequence shown here is derived from an EMBL/GenBank/DDBJ whole genome shotgun (WGS) entry which is preliminary data.</text>
</comment>
<evidence type="ECO:0000259" key="1">
    <source>
        <dbReference type="PROSITE" id="PS50995"/>
    </source>
</evidence>
<dbReference type="SUPFAM" id="SSF46785">
    <property type="entry name" value="Winged helix' DNA-binding domain"/>
    <property type="match status" value="1"/>
</dbReference>
<evidence type="ECO:0000313" key="3">
    <source>
        <dbReference type="Proteomes" id="UP000774570"/>
    </source>
</evidence>
<dbReference type="PANTHER" id="PTHR33164">
    <property type="entry name" value="TRANSCRIPTIONAL REGULATOR, MARR FAMILY"/>
    <property type="match status" value="1"/>
</dbReference>
<dbReference type="Proteomes" id="UP000774570">
    <property type="component" value="Unassembled WGS sequence"/>
</dbReference>
<dbReference type="PANTHER" id="PTHR33164:SF99">
    <property type="entry name" value="MARR FAMILY REGULATORY PROTEIN"/>
    <property type="match status" value="1"/>
</dbReference>
<sequence length="155" mass="16959">MSDGAGEWLDAREDRAWRAFFDAQVGFWRRMSRDLQRDTGLSEPDLAILGALLDAPGGALRPYELGDVTDFEKSRLHHHLTRMAGRGLVTREPSPDAPRAAVVTITGAGRAAVAAAFPLRAAHIRRRLVEPLTPAQLDALTEISERLAAALRDDP</sequence>
<keyword evidence="3" id="KW-1185">Reference proteome</keyword>
<reference evidence="2 3" key="1">
    <citation type="submission" date="2021-07" db="EMBL/GenBank/DDBJ databases">
        <title>Actinomadura sp. PM05-2 isolated from lichen.</title>
        <authorList>
            <person name="Somphong A."/>
            <person name="Phongsopitanun W."/>
            <person name="Tanasupawat S."/>
            <person name="Peongsungnone V."/>
        </authorList>
    </citation>
    <scope>NUCLEOTIDE SEQUENCE [LARGE SCALE GENOMIC DNA]</scope>
    <source>
        <strain evidence="2 3">PM05-2</strain>
    </source>
</reference>
<accession>A0ABS7FLX7</accession>
<evidence type="ECO:0000313" key="2">
    <source>
        <dbReference type="EMBL" id="MBW8481240.1"/>
    </source>
</evidence>
<proteinExistence type="predicted"/>
<dbReference type="Gene3D" id="1.10.10.10">
    <property type="entry name" value="Winged helix-like DNA-binding domain superfamily/Winged helix DNA-binding domain"/>
    <property type="match status" value="1"/>
</dbReference>
<dbReference type="InterPro" id="IPR036388">
    <property type="entry name" value="WH-like_DNA-bd_sf"/>
</dbReference>
<dbReference type="RefSeq" id="WP_220162784.1">
    <property type="nucleotide sequence ID" value="NZ_JAIBOA010000001.1"/>
</dbReference>
<dbReference type="PROSITE" id="PS50995">
    <property type="entry name" value="HTH_MARR_2"/>
    <property type="match status" value="1"/>
</dbReference>
<gene>
    <name evidence="2" type="ORF">K1Y72_02580</name>
</gene>
<organism evidence="2 3">
    <name type="scientific">Actinomadura parmotrematis</name>
    <dbReference type="NCBI Taxonomy" id="2864039"/>
    <lineage>
        <taxon>Bacteria</taxon>
        <taxon>Bacillati</taxon>
        <taxon>Actinomycetota</taxon>
        <taxon>Actinomycetes</taxon>
        <taxon>Streptosporangiales</taxon>
        <taxon>Thermomonosporaceae</taxon>
        <taxon>Actinomadura</taxon>
    </lineage>
</organism>
<protein>
    <submittedName>
        <fullName evidence="2">MarR family transcriptional regulator</fullName>
    </submittedName>
</protein>
<feature type="domain" description="HTH marR-type" evidence="1">
    <location>
        <begin position="1"/>
        <end position="149"/>
    </location>
</feature>
<dbReference type="SMART" id="SM00347">
    <property type="entry name" value="HTH_MARR"/>
    <property type="match status" value="1"/>
</dbReference>
<name>A0ABS7FLX7_9ACTN</name>
<dbReference type="EMBL" id="JAIBOA010000001">
    <property type="protein sequence ID" value="MBW8481240.1"/>
    <property type="molecule type" value="Genomic_DNA"/>
</dbReference>
<dbReference type="InterPro" id="IPR000835">
    <property type="entry name" value="HTH_MarR-typ"/>
</dbReference>